<accession>A0ABV4CUQ9</accession>
<gene>
    <name evidence="3" type="ORF">AAK873_05770</name>
</gene>
<keyword evidence="4" id="KW-1185">Reference proteome</keyword>
<name>A0ABV4CUQ9_9BACT</name>
<evidence type="ECO:0000313" key="4">
    <source>
        <dbReference type="Proteomes" id="UP001565200"/>
    </source>
</evidence>
<protein>
    <submittedName>
        <fullName evidence="3">DUF6089 family protein</fullName>
    </submittedName>
</protein>
<dbReference type="Gene3D" id="2.40.160.20">
    <property type="match status" value="1"/>
</dbReference>
<proteinExistence type="predicted"/>
<dbReference type="InterPro" id="IPR011250">
    <property type="entry name" value="OMP/PagP_B-barrel"/>
</dbReference>
<feature type="chain" id="PRO_5045060660" evidence="1">
    <location>
        <begin position="24"/>
        <end position="228"/>
    </location>
</feature>
<evidence type="ECO:0000259" key="2">
    <source>
        <dbReference type="Pfam" id="PF19573"/>
    </source>
</evidence>
<keyword evidence="1" id="KW-0732">Signal</keyword>
<evidence type="ECO:0000313" key="3">
    <source>
        <dbReference type="EMBL" id="MEY8245123.1"/>
    </source>
</evidence>
<feature type="domain" description="DUF6089" evidence="2">
    <location>
        <begin position="27"/>
        <end position="224"/>
    </location>
</feature>
<dbReference type="InterPro" id="IPR045743">
    <property type="entry name" value="DUF6089"/>
</dbReference>
<dbReference type="Pfam" id="PF19573">
    <property type="entry name" value="DUF6089"/>
    <property type="match status" value="1"/>
</dbReference>
<dbReference type="SUPFAM" id="SSF56925">
    <property type="entry name" value="OMPA-like"/>
    <property type="match status" value="1"/>
</dbReference>
<dbReference type="RefSeq" id="WP_121698569.1">
    <property type="nucleotide sequence ID" value="NZ_JBCLPP010000012.1"/>
</dbReference>
<comment type="caution">
    <text evidence="3">The sequence shown here is derived from an EMBL/GenBank/DDBJ whole genome shotgun (WGS) entry which is preliminary data.</text>
</comment>
<reference evidence="3 4" key="1">
    <citation type="submission" date="2024-03" db="EMBL/GenBank/DDBJ databases">
        <title>Mouse gut bacterial collection (mGBC) of GemPharmatech.</title>
        <authorList>
            <person name="He Y."/>
            <person name="Dong L."/>
            <person name="Wu D."/>
            <person name="Gao X."/>
            <person name="Lin Z."/>
        </authorList>
    </citation>
    <scope>NUCLEOTIDE SEQUENCE [LARGE SCALE GENOMIC DNA]</scope>
    <source>
        <strain evidence="3 4">54-13</strain>
    </source>
</reference>
<feature type="signal peptide" evidence="1">
    <location>
        <begin position="1"/>
        <end position="23"/>
    </location>
</feature>
<organism evidence="3 4">
    <name type="scientific">Heminiphilus faecis</name>
    <dbReference type="NCBI Taxonomy" id="2601703"/>
    <lineage>
        <taxon>Bacteria</taxon>
        <taxon>Pseudomonadati</taxon>
        <taxon>Bacteroidota</taxon>
        <taxon>Bacteroidia</taxon>
        <taxon>Bacteroidales</taxon>
        <taxon>Muribaculaceae</taxon>
        <taxon>Heminiphilus</taxon>
    </lineage>
</organism>
<dbReference type="Proteomes" id="UP001565200">
    <property type="component" value="Unassembled WGS sequence"/>
</dbReference>
<evidence type="ECO:0000256" key="1">
    <source>
        <dbReference type="SAM" id="SignalP"/>
    </source>
</evidence>
<sequence>MRRIATAALISAMTGLVGPTLGAQEAAYKMDLGASLGMSGYLGDTNTANFLKHPGFAGNVSMRYLIDTRWAARAVFSIAGLSGDSADMTDVFPGGETYKFTSTVYDLGGRIEFNFFNYGIGERYKKLCRWTPYLSLGAGVTIASCGGTYTAFNLPMGVGVKYKLQPRINLGLEWTMTKVFGDHVDGEKLHDLQGIKSSFIKNTDWYSMIMLSFSFEFGERCSSCFYVD</sequence>
<dbReference type="EMBL" id="JBCLPP010000012">
    <property type="protein sequence ID" value="MEY8245123.1"/>
    <property type="molecule type" value="Genomic_DNA"/>
</dbReference>